<dbReference type="PROSITE" id="PS00463">
    <property type="entry name" value="ZN2_CY6_FUNGAL_1"/>
    <property type="match status" value="1"/>
</dbReference>
<sequence length="572" mass="63759">MPASLSAHVKANSFGPLKSKLGCKTCKIRRVKCGEEKPQCLRCTSTGRKCEYQTTNAGKYSTLTELSAHCSISLAPSQISRERRAFAYYFQYAAESIGGGLDVDFWRTVVPQVCHSEPAIWDAMIAISSLFESPDPCPDLIPRRRGGRPHALSQRHQDALDWYSRSVTTVRQSIEKGGVDTFVGLITCILFICIETLLGSAAEALRLYTQGIHLIHALRAQSECGAVSASKVFFLQDTIIPLFVRLGAISLHSVWALASTLVDESADIFAMKPEFTSLKSARDSIVVLATEIPLFENECEEYLKISRAWHISEDMMNRQRALSARLEYWHIAFMKFMEDGLPSSQAGTGALLLTYYDMLSVMLAVCVSSSRITTDACFHNFQNIVEQGTVAVDSLTRDDGTLPPFTFEVGVGLPLWFTCLRCREPTVRRAALSLLRRTHRVYGLYKRDEGAALAEAIMLFEESHAIEPSKASNTINDQLSILDSTSMLAASPSPPASETEAQITQALIPQDARIRPHGVFRPRDGLPPEVTANDMVQWKGKDDQLFMQYSWNQYERHSNTWTRIYGYVPIGL</sequence>
<evidence type="ECO:0000256" key="5">
    <source>
        <dbReference type="ARBA" id="ARBA00023163"/>
    </source>
</evidence>
<evidence type="ECO:0000256" key="2">
    <source>
        <dbReference type="ARBA" id="ARBA00022833"/>
    </source>
</evidence>
<evidence type="ECO:0000256" key="6">
    <source>
        <dbReference type="ARBA" id="ARBA00023242"/>
    </source>
</evidence>
<dbReference type="CDD" id="cd00067">
    <property type="entry name" value="GAL4"/>
    <property type="match status" value="1"/>
</dbReference>
<dbReference type="PROSITE" id="PS50048">
    <property type="entry name" value="ZN2_CY6_FUNGAL_2"/>
    <property type="match status" value="1"/>
</dbReference>
<accession>A0A1V6TQQ8</accession>
<dbReference type="AlphaFoldDB" id="A0A1V6TQQ8"/>
<dbReference type="InterPro" id="IPR036864">
    <property type="entry name" value="Zn2-C6_fun-type_DNA-bd_sf"/>
</dbReference>
<feature type="domain" description="Zn(2)-C6 fungal-type" evidence="7">
    <location>
        <begin position="22"/>
        <end position="52"/>
    </location>
</feature>
<keyword evidence="4" id="KW-0238">DNA-binding</keyword>
<reference evidence="9" key="1">
    <citation type="journal article" date="2017" name="Nat. Microbiol.">
        <title>Global analysis of biosynthetic gene clusters reveals vast potential of secondary metabolite production in Penicillium species.</title>
        <authorList>
            <person name="Nielsen J.C."/>
            <person name="Grijseels S."/>
            <person name="Prigent S."/>
            <person name="Ji B."/>
            <person name="Dainat J."/>
            <person name="Nielsen K.F."/>
            <person name="Frisvad J.C."/>
            <person name="Workman M."/>
            <person name="Nielsen J."/>
        </authorList>
    </citation>
    <scope>NUCLEOTIDE SEQUENCE [LARGE SCALE GENOMIC DNA]</scope>
    <source>
        <strain evidence="9">IBT 24891</strain>
    </source>
</reference>
<dbReference type="InterPro" id="IPR052360">
    <property type="entry name" value="Transcr_Regulatory_Proteins"/>
</dbReference>
<keyword evidence="6" id="KW-0539">Nucleus</keyword>
<evidence type="ECO:0000256" key="3">
    <source>
        <dbReference type="ARBA" id="ARBA00023015"/>
    </source>
</evidence>
<gene>
    <name evidence="8" type="ORF">PENSTE_c003G04075</name>
</gene>
<dbReference type="Gene3D" id="4.10.240.10">
    <property type="entry name" value="Zn(2)-C6 fungal-type DNA-binding domain"/>
    <property type="match status" value="1"/>
</dbReference>
<dbReference type="InterPro" id="IPR001138">
    <property type="entry name" value="Zn2Cys6_DnaBD"/>
</dbReference>
<comment type="caution">
    <text evidence="8">The sequence shown here is derived from an EMBL/GenBank/DDBJ whole genome shotgun (WGS) entry which is preliminary data.</text>
</comment>
<keyword evidence="5" id="KW-0804">Transcription</keyword>
<evidence type="ECO:0000259" key="7">
    <source>
        <dbReference type="PROSITE" id="PS50048"/>
    </source>
</evidence>
<protein>
    <recommendedName>
        <fullName evidence="7">Zn(2)-C6 fungal-type domain-containing protein</fullName>
    </recommendedName>
</protein>
<dbReference type="PANTHER" id="PTHR36206:SF14">
    <property type="entry name" value="ZN(2)-C6 FUNGAL-TYPE DOMAIN-CONTAINING PROTEIN-RELATED"/>
    <property type="match status" value="1"/>
</dbReference>
<organism evidence="8 9">
    <name type="scientific">Penicillium steckii</name>
    <dbReference type="NCBI Taxonomy" id="303698"/>
    <lineage>
        <taxon>Eukaryota</taxon>
        <taxon>Fungi</taxon>
        <taxon>Dikarya</taxon>
        <taxon>Ascomycota</taxon>
        <taxon>Pezizomycotina</taxon>
        <taxon>Eurotiomycetes</taxon>
        <taxon>Eurotiomycetidae</taxon>
        <taxon>Eurotiales</taxon>
        <taxon>Aspergillaceae</taxon>
        <taxon>Penicillium</taxon>
    </lineage>
</organism>
<dbReference type="SMART" id="SM00066">
    <property type="entry name" value="GAL4"/>
    <property type="match status" value="1"/>
</dbReference>
<keyword evidence="3" id="KW-0805">Transcription regulation</keyword>
<proteinExistence type="predicted"/>
<dbReference type="GO" id="GO:0000981">
    <property type="term" value="F:DNA-binding transcription factor activity, RNA polymerase II-specific"/>
    <property type="evidence" value="ECO:0007669"/>
    <property type="project" value="InterPro"/>
</dbReference>
<keyword evidence="2" id="KW-0862">Zinc</keyword>
<keyword evidence="9" id="KW-1185">Reference proteome</keyword>
<keyword evidence="1" id="KW-0479">Metal-binding</keyword>
<dbReference type="GO" id="GO:0008270">
    <property type="term" value="F:zinc ion binding"/>
    <property type="evidence" value="ECO:0007669"/>
    <property type="project" value="InterPro"/>
</dbReference>
<dbReference type="STRING" id="303698.A0A1V6TQQ8"/>
<dbReference type="Proteomes" id="UP000191285">
    <property type="component" value="Unassembled WGS sequence"/>
</dbReference>
<name>A0A1V6TQQ8_9EURO</name>
<dbReference type="GO" id="GO:0003677">
    <property type="term" value="F:DNA binding"/>
    <property type="evidence" value="ECO:0007669"/>
    <property type="project" value="UniProtKB-KW"/>
</dbReference>
<evidence type="ECO:0000256" key="4">
    <source>
        <dbReference type="ARBA" id="ARBA00023125"/>
    </source>
</evidence>
<dbReference type="SUPFAM" id="SSF57701">
    <property type="entry name" value="Zn2/Cys6 DNA-binding domain"/>
    <property type="match status" value="1"/>
</dbReference>
<dbReference type="PANTHER" id="PTHR36206">
    <property type="entry name" value="ASPERCRYPTIN BIOSYNTHESIS CLUSTER-SPECIFIC TRANSCRIPTION REGULATOR ATNN-RELATED"/>
    <property type="match status" value="1"/>
</dbReference>
<evidence type="ECO:0000256" key="1">
    <source>
        <dbReference type="ARBA" id="ARBA00022723"/>
    </source>
</evidence>
<dbReference type="OrthoDB" id="3145928at2759"/>
<evidence type="ECO:0000313" key="9">
    <source>
        <dbReference type="Proteomes" id="UP000191285"/>
    </source>
</evidence>
<evidence type="ECO:0000313" key="8">
    <source>
        <dbReference type="EMBL" id="OQE28708.1"/>
    </source>
</evidence>
<dbReference type="Pfam" id="PF00172">
    <property type="entry name" value="Zn_clus"/>
    <property type="match status" value="1"/>
</dbReference>
<dbReference type="EMBL" id="MLKD01000003">
    <property type="protein sequence ID" value="OQE28708.1"/>
    <property type="molecule type" value="Genomic_DNA"/>
</dbReference>